<feature type="transmembrane region" description="Helical" evidence="1">
    <location>
        <begin position="760"/>
        <end position="778"/>
    </location>
</feature>
<reference evidence="3 4" key="1">
    <citation type="submission" date="2019-02" db="EMBL/GenBank/DDBJ databases">
        <title>Genomic Encyclopedia of Type Strains, Phase IV (KMG-IV): sequencing the most valuable type-strain genomes for metagenomic binning, comparative biology and taxonomic classification.</title>
        <authorList>
            <person name="Goeker M."/>
        </authorList>
    </citation>
    <scope>NUCLEOTIDE SEQUENCE [LARGE SCALE GENOMIC DNA]</scope>
    <source>
        <strain evidence="3 4">DSM 18116</strain>
    </source>
</reference>
<evidence type="ECO:0000259" key="2">
    <source>
        <dbReference type="Pfam" id="PF09822"/>
    </source>
</evidence>
<name>A0A4Q7N1I9_9BACT</name>
<dbReference type="PANTHER" id="PTHR43471">
    <property type="entry name" value="ABC TRANSPORTER PERMEASE"/>
    <property type="match status" value="1"/>
</dbReference>
<comment type="caution">
    <text evidence="3">The sequence shown here is derived from an EMBL/GenBank/DDBJ whole genome shotgun (WGS) entry which is preliminary data.</text>
</comment>
<feature type="transmembrane region" description="Helical" evidence="1">
    <location>
        <begin position="78"/>
        <end position="99"/>
    </location>
</feature>
<gene>
    <name evidence="3" type="ORF">EV199_1085</name>
</gene>
<feature type="transmembrane region" description="Helical" evidence="1">
    <location>
        <begin position="270"/>
        <end position="288"/>
    </location>
</feature>
<evidence type="ECO:0000256" key="1">
    <source>
        <dbReference type="SAM" id="Phobius"/>
    </source>
</evidence>
<dbReference type="OrthoDB" id="9794512at2"/>
<dbReference type="GO" id="GO:0005886">
    <property type="term" value="C:plasma membrane"/>
    <property type="evidence" value="ECO:0007669"/>
    <property type="project" value="UniProtKB-SubCell"/>
</dbReference>
<feature type="transmembrane region" description="Helical" evidence="1">
    <location>
        <begin position="12"/>
        <end position="36"/>
    </location>
</feature>
<keyword evidence="1" id="KW-1133">Transmembrane helix</keyword>
<protein>
    <submittedName>
        <fullName evidence="3">ABC-2 type transport system permease protein</fullName>
    </submittedName>
</protein>
<feature type="transmembrane region" description="Helical" evidence="1">
    <location>
        <begin position="120"/>
        <end position="146"/>
    </location>
</feature>
<keyword evidence="4" id="KW-1185">Reference proteome</keyword>
<keyword evidence="1" id="KW-0472">Membrane</keyword>
<evidence type="ECO:0000313" key="3">
    <source>
        <dbReference type="EMBL" id="RZS75223.1"/>
    </source>
</evidence>
<feature type="transmembrane region" description="Helical" evidence="1">
    <location>
        <begin position="158"/>
        <end position="178"/>
    </location>
</feature>
<dbReference type="Proteomes" id="UP000293874">
    <property type="component" value="Unassembled WGS sequence"/>
</dbReference>
<dbReference type="RefSeq" id="WP_130539610.1">
    <property type="nucleotide sequence ID" value="NZ_CP042431.1"/>
</dbReference>
<proteinExistence type="predicted"/>
<dbReference type="Pfam" id="PF09822">
    <property type="entry name" value="ABC_transp_aux"/>
    <property type="match status" value="1"/>
</dbReference>
<sequence length="783" mass="89358">MRIIFKIAKNELRHLFYSPIGWFLALTMLVMTAYFYTNPMLGYAAATEMLERNNPKPLFYNIDESYTKNIYNTLGSGLFFVILKYLYLFVPLLAMSVINKEFNNGTIRLLYSSPVKLRQIVLGKFLGLTVYNFILVAIIGIFIVLGFFDIRSLDLPPLLSGLLGLFLLLSALTAIAVFMSSLTSYQIVSALASFTVLFLLSRIQTLWQEYEFFRDITWFLAISNKITNMLSGLITTSDIIYYLLIICAFIGFTLLRLKHGTESRVWYVRVSRYLSLILICVLTGYVFSRPANNVYFDTTAQQLHSIHPRSQELIRELNEGPLEITLYTNLLDQKANFGLPAARNTYLEKVWWPYQRFKSDIHFKYVYYYGIQKTDSSLFRKYPGKTLQQIAGLKAKMLQVDPALFKPAAEMPNLKELESENLELLMTLEYQGRKTILRTHAPAKPWPRERNINAVLSRLLNKPIPQVYYVSGQLERSIYKRGERELSLHTADKWGLESLINSGFDLDTLNLSTHNIPVNTSLLVLADPRVAYTDTVMGKLTQYLLQGGNMIILGEPGKQQVLNPLLKQTGIQLQDGQLVQLSKHETPEKITGFIDTTAFNLSEERTFRQSKYLWANGIYEDSLFLKIRGATSLSGKGENGFHSTPLVLSAPNKSWLKVGKLIVDSTAPVFDPAAGDQKEVSAPVITKLSRTIGQKEQRIIVTGDADILSNQGIWDGTTPMLYSMYSWTAYNKFPIYTPRPQAKDDWLLVKMKRAYIQKIVFTWILPSLVLITGVIILIRRKRK</sequence>
<dbReference type="EMBL" id="SGXA01000001">
    <property type="protein sequence ID" value="RZS75223.1"/>
    <property type="molecule type" value="Genomic_DNA"/>
</dbReference>
<evidence type="ECO:0000313" key="4">
    <source>
        <dbReference type="Proteomes" id="UP000293874"/>
    </source>
</evidence>
<dbReference type="AlphaFoldDB" id="A0A4Q7N1I9"/>
<organism evidence="3 4">
    <name type="scientific">Pseudobacter ginsenosidimutans</name>
    <dbReference type="NCBI Taxonomy" id="661488"/>
    <lineage>
        <taxon>Bacteria</taxon>
        <taxon>Pseudomonadati</taxon>
        <taxon>Bacteroidota</taxon>
        <taxon>Chitinophagia</taxon>
        <taxon>Chitinophagales</taxon>
        <taxon>Chitinophagaceae</taxon>
        <taxon>Pseudobacter</taxon>
    </lineage>
</organism>
<feature type="transmembrane region" description="Helical" evidence="1">
    <location>
        <begin position="185"/>
        <end position="203"/>
    </location>
</feature>
<feature type="transmembrane region" description="Helical" evidence="1">
    <location>
        <begin position="239"/>
        <end position="258"/>
    </location>
</feature>
<dbReference type="Pfam" id="PF12679">
    <property type="entry name" value="ABC2_membrane_2"/>
    <property type="match status" value="1"/>
</dbReference>
<dbReference type="GO" id="GO:0140359">
    <property type="term" value="F:ABC-type transporter activity"/>
    <property type="evidence" value="ECO:0007669"/>
    <property type="project" value="InterPro"/>
</dbReference>
<feature type="domain" description="ABC-type uncharacterised transport system" evidence="2">
    <location>
        <begin position="482"/>
        <end position="712"/>
    </location>
</feature>
<accession>A0A4Q7N1I9</accession>
<dbReference type="InterPro" id="IPR019196">
    <property type="entry name" value="ABC_transp_unknown"/>
</dbReference>
<keyword evidence="1" id="KW-0812">Transmembrane</keyword>